<organism evidence="2 3">
    <name type="scientific">Panicum virgatum</name>
    <name type="common">Blackwell switchgrass</name>
    <dbReference type="NCBI Taxonomy" id="38727"/>
    <lineage>
        <taxon>Eukaryota</taxon>
        <taxon>Viridiplantae</taxon>
        <taxon>Streptophyta</taxon>
        <taxon>Embryophyta</taxon>
        <taxon>Tracheophyta</taxon>
        <taxon>Spermatophyta</taxon>
        <taxon>Magnoliopsida</taxon>
        <taxon>Liliopsida</taxon>
        <taxon>Poales</taxon>
        <taxon>Poaceae</taxon>
        <taxon>PACMAD clade</taxon>
        <taxon>Panicoideae</taxon>
        <taxon>Panicodae</taxon>
        <taxon>Paniceae</taxon>
        <taxon>Panicinae</taxon>
        <taxon>Panicum</taxon>
        <taxon>Panicum sect. Hiantes</taxon>
    </lineage>
</organism>
<feature type="compositionally biased region" description="Low complexity" evidence="1">
    <location>
        <begin position="80"/>
        <end position="93"/>
    </location>
</feature>
<feature type="region of interest" description="Disordered" evidence="1">
    <location>
        <begin position="269"/>
        <end position="337"/>
    </location>
</feature>
<feature type="region of interest" description="Disordered" evidence="1">
    <location>
        <begin position="1"/>
        <end position="33"/>
    </location>
</feature>
<dbReference type="EMBL" id="CM029037">
    <property type="protein sequence ID" value="KAG2658270.1"/>
    <property type="molecule type" value="Genomic_DNA"/>
</dbReference>
<keyword evidence="3" id="KW-1185">Reference proteome</keyword>
<feature type="compositionally biased region" description="Low complexity" evidence="1">
    <location>
        <begin position="118"/>
        <end position="144"/>
    </location>
</feature>
<accession>A0A8T0XDZ4</accession>
<proteinExistence type="predicted"/>
<name>A0A8T0XDZ4_PANVG</name>
<evidence type="ECO:0000313" key="3">
    <source>
        <dbReference type="Proteomes" id="UP000823388"/>
    </source>
</evidence>
<feature type="region of interest" description="Disordered" evidence="1">
    <location>
        <begin position="77"/>
        <end position="96"/>
    </location>
</feature>
<evidence type="ECO:0000256" key="1">
    <source>
        <dbReference type="SAM" id="MobiDB-lite"/>
    </source>
</evidence>
<gene>
    <name evidence="2" type="ORF">PVAP13_1KG250800</name>
</gene>
<feature type="region of interest" description="Disordered" evidence="1">
    <location>
        <begin position="118"/>
        <end position="169"/>
    </location>
</feature>
<comment type="caution">
    <text evidence="2">The sequence shown here is derived from an EMBL/GenBank/DDBJ whole genome shotgun (WGS) entry which is preliminary data.</text>
</comment>
<feature type="compositionally biased region" description="Basic and acidic residues" evidence="1">
    <location>
        <begin position="316"/>
        <end position="327"/>
    </location>
</feature>
<sequence>MITMDDLMSCGGGDSGGGGASVVPGGDGQATRPRPRQMMMEAVGDHQLTVSRIRTAVSVLGRRTGHARFRRGPAAVVVEHPSSSPDHQQPSGSVAAPGVVLDLVDFVKGRGRRDKAAFSASASGGSSSLPSTTTLTSLTAGEGSVSNGRFPPVGGGHAAGTPRPPAVSMLQQPAAPDYHYTPGAAPGSKCAGRARSENDAGKAHAGRCHCSKKRMPWQEVAREACGPRAGDQLPERRHPAGRLLLAQVRPEAHQGLAVSARVLQVQHGAGVPGAEARGARPRRAGDAHRHLRGRPPPRRPAGPGGRRCRRGTAGAHVDDQVKNEVHSKSPAPLPSAQ</sequence>
<feature type="compositionally biased region" description="Gly residues" evidence="1">
    <location>
        <begin position="10"/>
        <end position="28"/>
    </location>
</feature>
<dbReference type="AlphaFoldDB" id="A0A8T0XDZ4"/>
<evidence type="ECO:0000313" key="2">
    <source>
        <dbReference type="EMBL" id="KAG2658270.1"/>
    </source>
</evidence>
<protein>
    <submittedName>
        <fullName evidence="2">Uncharacterized protein</fullName>
    </submittedName>
</protein>
<dbReference type="OrthoDB" id="10605605at2759"/>
<reference evidence="2" key="1">
    <citation type="submission" date="2020-05" db="EMBL/GenBank/DDBJ databases">
        <title>WGS assembly of Panicum virgatum.</title>
        <authorList>
            <person name="Lovell J.T."/>
            <person name="Jenkins J."/>
            <person name="Shu S."/>
            <person name="Juenger T.E."/>
            <person name="Schmutz J."/>
        </authorList>
    </citation>
    <scope>NUCLEOTIDE SEQUENCE</scope>
    <source>
        <strain evidence="2">AP13</strain>
    </source>
</reference>
<feature type="region of interest" description="Disordered" evidence="1">
    <location>
        <begin position="186"/>
        <end position="207"/>
    </location>
</feature>
<dbReference type="Proteomes" id="UP000823388">
    <property type="component" value="Chromosome 1K"/>
</dbReference>